<keyword evidence="2" id="KW-1185">Reference proteome</keyword>
<dbReference type="RefSeq" id="XP_023458028.2">
    <property type="nucleotide sequence ID" value="XM_023595366.2"/>
</dbReference>
<gene>
    <name evidence="1" type="ORF">RHO25_004444</name>
</gene>
<name>A0ABZ0NK24_CERBT</name>
<evidence type="ECO:0000313" key="1">
    <source>
        <dbReference type="EMBL" id="WPA99824.1"/>
    </source>
</evidence>
<dbReference type="Proteomes" id="UP001302367">
    <property type="component" value="Chromosome 3"/>
</dbReference>
<reference evidence="1 2" key="1">
    <citation type="submission" date="2023-09" db="EMBL/GenBank/DDBJ databases">
        <title>Complete-Gapless Cercospora beticola genome.</title>
        <authorList>
            <person name="Wyatt N.A."/>
            <person name="Spanner R.E."/>
            <person name="Bolton M.D."/>
        </authorList>
    </citation>
    <scope>NUCLEOTIDE SEQUENCE [LARGE SCALE GENOMIC DNA]</scope>
    <source>
        <strain evidence="1">Cb09-40</strain>
    </source>
</reference>
<protein>
    <submittedName>
        <fullName evidence="1">Uncharacterized protein</fullName>
    </submittedName>
</protein>
<sequence>MIGDTARAYEQLDAEKPNGASKQLSEDRTHEDIGNRCRLSELPRELRDLIYHYAAFFHIRDVGIGQTPGLLRANNQLRFEFSDTLYSSKLLKIRYFDNAVWKTSQTKCLLRALLECKDRMVVDFAGRLLGTSRDQAERLAEFNSNHIDPGAVAGFLELLGTHGRSCINVAFARSMIEAHAAESINADSAENSLKRKQRGALGSVP</sequence>
<proteinExistence type="predicted"/>
<dbReference type="GeneID" id="35426489"/>
<organism evidence="1 2">
    <name type="scientific">Cercospora beticola</name>
    <name type="common">Sugarbeet leaf spot fungus</name>
    <dbReference type="NCBI Taxonomy" id="122368"/>
    <lineage>
        <taxon>Eukaryota</taxon>
        <taxon>Fungi</taxon>
        <taxon>Dikarya</taxon>
        <taxon>Ascomycota</taxon>
        <taxon>Pezizomycotina</taxon>
        <taxon>Dothideomycetes</taxon>
        <taxon>Dothideomycetidae</taxon>
        <taxon>Mycosphaerellales</taxon>
        <taxon>Mycosphaerellaceae</taxon>
        <taxon>Cercospora</taxon>
    </lineage>
</organism>
<accession>A0ABZ0NK24</accession>
<evidence type="ECO:0000313" key="2">
    <source>
        <dbReference type="Proteomes" id="UP001302367"/>
    </source>
</evidence>
<dbReference type="EMBL" id="CP134186">
    <property type="protein sequence ID" value="WPA99824.1"/>
    <property type="molecule type" value="Genomic_DNA"/>
</dbReference>